<dbReference type="EMBL" id="MU004243">
    <property type="protein sequence ID" value="KAF2664097.1"/>
    <property type="molecule type" value="Genomic_DNA"/>
</dbReference>
<dbReference type="AlphaFoldDB" id="A0A6A6TY67"/>
<reference evidence="1" key="1">
    <citation type="journal article" date="2020" name="Stud. Mycol.">
        <title>101 Dothideomycetes genomes: a test case for predicting lifestyles and emergence of pathogens.</title>
        <authorList>
            <person name="Haridas S."/>
            <person name="Albert R."/>
            <person name="Binder M."/>
            <person name="Bloem J."/>
            <person name="Labutti K."/>
            <person name="Salamov A."/>
            <person name="Andreopoulos B."/>
            <person name="Baker S."/>
            <person name="Barry K."/>
            <person name="Bills G."/>
            <person name="Bluhm B."/>
            <person name="Cannon C."/>
            <person name="Castanera R."/>
            <person name="Culley D."/>
            <person name="Daum C."/>
            <person name="Ezra D."/>
            <person name="Gonzalez J."/>
            <person name="Henrissat B."/>
            <person name="Kuo A."/>
            <person name="Liang C."/>
            <person name="Lipzen A."/>
            <person name="Lutzoni F."/>
            <person name="Magnuson J."/>
            <person name="Mondo S."/>
            <person name="Nolan M."/>
            <person name="Ohm R."/>
            <person name="Pangilinan J."/>
            <person name="Park H.-J."/>
            <person name="Ramirez L."/>
            <person name="Alfaro M."/>
            <person name="Sun H."/>
            <person name="Tritt A."/>
            <person name="Yoshinaga Y."/>
            <person name="Zwiers L.-H."/>
            <person name="Turgeon B."/>
            <person name="Goodwin S."/>
            <person name="Spatafora J."/>
            <person name="Crous P."/>
            <person name="Grigoriev I."/>
        </authorList>
    </citation>
    <scope>NUCLEOTIDE SEQUENCE</scope>
    <source>
        <strain evidence="1">CBS 115976</strain>
    </source>
</reference>
<keyword evidence="2" id="KW-1185">Reference proteome</keyword>
<evidence type="ECO:0000313" key="1">
    <source>
        <dbReference type="EMBL" id="KAF2664097.1"/>
    </source>
</evidence>
<protein>
    <submittedName>
        <fullName evidence="1">Uncharacterized protein</fullName>
    </submittedName>
</protein>
<organism evidence="1 2">
    <name type="scientific">Microthyrium microscopicum</name>
    <dbReference type="NCBI Taxonomy" id="703497"/>
    <lineage>
        <taxon>Eukaryota</taxon>
        <taxon>Fungi</taxon>
        <taxon>Dikarya</taxon>
        <taxon>Ascomycota</taxon>
        <taxon>Pezizomycotina</taxon>
        <taxon>Dothideomycetes</taxon>
        <taxon>Dothideomycetes incertae sedis</taxon>
        <taxon>Microthyriales</taxon>
        <taxon>Microthyriaceae</taxon>
        <taxon>Microthyrium</taxon>
    </lineage>
</organism>
<gene>
    <name evidence="1" type="ORF">BT63DRAFT_483552</name>
</gene>
<accession>A0A6A6TY67</accession>
<dbReference type="Proteomes" id="UP000799302">
    <property type="component" value="Unassembled WGS sequence"/>
</dbReference>
<sequence>MALAPRNTRWWKGEGMEDTWAGYSLERRRLEAHQAVMSERLYQSRALVKLQKANGFPHDHKITKFNFVTESATLRNLKSSSFLRLPQEIRDMIYIEMIADDESLRYDRIMNARTLANLNKSASMLHILASCRTIYCEAHGRMFRDLDLIVPARTLSINNGRKYTDDAGVRFVFTNIFAVDNYAFLLFRFNTQYLGYSTKNMITRMTIMSMHWGLLEWLCTSFTNLQEISIVVCEFSSEATDDEQLATSRCFGAMADLHTRLLRAPGSPDHEYRRFHLCLVSRLGGYYDLEFDKDIRADNLDLTIRSKNQSSETVVYKPLILDSAHKELMTWSQLRKIIQVKYKNQI</sequence>
<name>A0A6A6TY67_9PEZI</name>
<proteinExistence type="predicted"/>
<evidence type="ECO:0000313" key="2">
    <source>
        <dbReference type="Proteomes" id="UP000799302"/>
    </source>
</evidence>